<keyword evidence="1" id="KW-0472">Membrane</keyword>
<feature type="transmembrane region" description="Helical" evidence="1">
    <location>
        <begin position="120"/>
        <end position="140"/>
    </location>
</feature>
<name>A0A3M5WUG8_9PSED</name>
<organism evidence="2 3">
    <name type="scientific">Pseudomonas syringae pv. apii</name>
    <dbReference type="NCBI Taxonomy" id="81036"/>
    <lineage>
        <taxon>Bacteria</taxon>
        <taxon>Pseudomonadati</taxon>
        <taxon>Pseudomonadota</taxon>
        <taxon>Gammaproteobacteria</taxon>
        <taxon>Pseudomonadales</taxon>
        <taxon>Pseudomonadaceae</taxon>
        <taxon>Pseudomonas</taxon>
    </lineage>
</organism>
<keyword evidence="1" id="KW-1133">Transmembrane helix</keyword>
<evidence type="ECO:0000313" key="3">
    <source>
        <dbReference type="Proteomes" id="UP000271152"/>
    </source>
</evidence>
<dbReference type="EMBL" id="RBUG01000055">
    <property type="protein sequence ID" value="RMU74279.1"/>
    <property type="molecule type" value="Genomic_DNA"/>
</dbReference>
<evidence type="ECO:0000313" key="2">
    <source>
        <dbReference type="EMBL" id="RMU74279.1"/>
    </source>
</evidence>
<feature type="transmembrane region" description="Helical" evidence="1">
    <location>
        <begin position="65"/>
        <end position="81"/>
    </location>
</feature>
<dbReference type="Proteomes" id="UP000271152">
    <property type="component" value="Unassembled WGS sequence"/>
</dbReference>
<comment type="caution">
    <text evidence="2">The sequence shown here is derived from an EMBL/GenBank/DDBJ whole genome shotgun (WGS) entry which is preliminary data.</text>
</comment>
<keyword evidence="1" id="KW-0812">Transmembrane</keyword>
<feature type="transmembrane region" description="Helical" evidence="1">
    <location>
        <begin position="29"/>
        <end position="53"/>
    </location>
</feature>
<accession>A0A3M5WUG8</accession>
<evidence type="ECO:0000256" key="1">
    <source>
        <dbReference type="SAM" id="Phobius"/>
    </source>
</evidence>
<protein>
    <submittedName>
        <fullName evidence="2">Uncharacterized protein</fullName>
    </submittedName>
</protein>
<dbReference type="AlphaFoldDB" id="A0A3M5WUG8"/>
<reference evidence="2 3" key="1">
    <citation type="submission" date="2018-08" db="EMBL/GenBank/DDBJ databases">
        <title>Recombination of ecologically and evolutionarily significant loci maintains genetic cohesion in the Pseudomonas syringae species complex.</title>
        <authorList>
            <person name="Dillon M."/>
            <person name="Thakur S."/>
            <person name="Almeida R.N.D."/>
            <person name="Weir B.S."/>
            <person name="Guttman D.S."/>
        </authorList>
    </citation>
    <scope>NUCLEOTIDE SEQUENCE [LARGE SCALE GENOMIC DNA]</scope>
    <source>
        <strain evidence="2 3">ICMP 11947</strain>
    </source>
</reference>
<feature type="transmembrane region" description="Helical" evidence="1">
    <location>
        <begin position="88"/>
        <end position="108"/>
    </location>
</feature>
<gene>
    <name evidence="2" type="ORF">ALP23_100402</name>
</gene>
<sequence length="148" mass="16157">MCFLCRRDFQCWRLSGIHDYQLSSEMAMIIYRALIGGFTGLIFGLLLYVGLIILTGSTLRGEHSLYMAIIGAVIGILSLRLMPWIVHLAGLAGMILGVALELLLAGYLWPGMPYERVLSYLLGAGLAGMVSAGLIASIVLKHRANQQM</sequence>
<proteinExistence type="predicted"/>